<dbReference type="Proteomes" id="UP000011116">
    <property type="component" value="Chromosome 1H"/>
</dbReference>
<dbReference type="Gene3D" id="3.80.10.10">
    <property type="entry name" value="Ribonuclease Inhibitor"/>
    <property type="match status" value="1"/>
</dbReference>
<dbReference type="PANTHER" id="PTHR32141:SF186">
    <property type="entry name" value="FBD DOMAIN-CONTAINING PROTEIN"/>
    <property type="match status" value="1"/>
</dbReference>
<dbReference type="Pfam" id="PF24758">
    <property type="entry name" value="LRR_At5g56370"/>
    <property type="match status" value="1"/>
</dbReference>
<evidence type="ECO:0000313" key="5">
    <source>
        <dbReference type="Proteomes" id="UP000011116"/>
    </source>
</evidence>
<dbReference type="SUPFAM" id="SSF81383">
    <property type="entry name" value="F-box domain"/>
    <property type="match status" value="1"/>
</dbReference>
<dbReference type="InterPro" id="IPR036047">
    <property type="entry name" value="F-box-like_dom_sf"/>
</dbReference>
<dbReference type="AlphaFoldDB" id="A0A8I6WWI5"/>
<sequence length="478" mass="53544">MEMEPAGPSAKRMRLMGRDIHESQLAPAGRARHPPPPPGAGGEGEGPPDRISDLPDAILGEIIFLLPTKEAARTQALASRWRHLWRAAPLNLDCRGLPTNLPGAIISAHGGPVHRLCLPSLLLQCRADVAVTWLQSPTLDKLQELEFYLALPITYRFSFSRLQLLQPPPPSIFRFSSTLQAATISQCHLPDNTVETLQFPLLKKLALVEVKISEGSLHTIITSGCPALECLLLRTSFGIHGLRINSPILKSIGVHSCFVELIIQDAPSLERLLYLRMDMRMQVSVISAPRLATLGYISQDSRDSKVMFGSTVIQTLRVVSLTTLVRNVKILAVHMSFDLDMVIDLMKCFVCLEKLYMKIQTDSPAGTNFWRHKHRNFLTSHEIRLKTIVLGYYRGIQAQVNFVTFFILNARLLESIRLEVDSRDYNDRFFAEQCRMLQMEKRVSRGAQLCVTTGYHHDVSSTAGLNDLDLVDPFACRC</sequence>
<protein>
    <recommendedName>
        <fullName evidence="6">FBD domain-containing protein</fullName>
    </recommendedName>
</protein>
<reference evidence="4" key="3">
    <citation type="submission" date="2022-01" db="UniProtKB">
        <authorList>
            <consortium name="EnsemblPlants"/>
        </authorList>
    </citation>
    <scope>IDENTIFICATION</scope>
    <source>
        <strain evidence="4">subsp. vulgare</strain>
    </source>
</reference>
<dbReference type="InterPro" id="IPR055302">
    <property type="entry name" value="F-box_dom-containing"/>
</dbReference>
<feature type="region of interest" description="Disordered" evidence="1">
    <location>
        <begin position="1"/>
        <end position="51"/>
    </location>
</feature>
<reference evidence="4" key="2">
    <citation type="submission" date="2020-10" db="EMBL/GenBank/DDBJ databases">
        <authorList>
            <person name="Scholz U."/>
            <person name="Mascher M."/>
            <person name="Fiebig A."/>
        </authorList>
    </citation>
    <scope>NUCLEOTIDE SEQUENCE [LARGE SCALE GENOMIC DNA]</scope>
    <source>
        <strain evidence="4">cv. Morex</strain>
    </source>
</reference>
<evidence type="ECO:0000256" key="1">
    <source>
        <dbReference type="SAM" id="MobiDB-lite"/>
    </source>
</evidence>
<dbReference type="InterPro" id="IPR053781">
    <property type="entry name" value="F-box_AtFBL13-like"/>
</dbReference>
<evidence type="ECO:0000313" key="4">
    <source>
        <dbReference type="EnsemblPlants" id="HORVU.MOREX.r3.1HG0078100.1"/>
    </source>
</evidence>
<dbReference type="PANTHER" id="PTHR32141">
    <property type="match status" value="1"/>
</dbReference>
<gene>
    <name evidence="4" type="primary">LOC123416565</name>
</gene>
<keyword evidence="5" id="KW-1185">Reference proteome</keyword>
<dbReference type="InterPro" id="IPR001810">
    <property type="entry name" value="F-box_dom"/>
</dbReference>
<dbReference type="InterPro" id="IPR055411">
    <property type="entry name" value="LRR_FXL15/At3g58940/PEG3-like"/>
</dbReference>
<feature type="domain" description="F-box" evidence="2">
    <location>
        <begin position="51"/>
        <end position="88"/>
    </location>
</feature>
<dbReference type="Gramene" id="HORVU.MOREX.r3.1HG0078100.1">
    <property type="protein sequence ID" value="HORVU.MOREX.r3.1HG0078100.1"/>
    <property type="gene ID" value="HORVU.MOREX.r3.1HG0078100"/>
</dbReference>
<name>A0A8I6WWI5_HORVV</name>
<proteinExistence type="predicted"/>
<dbReference type="InterPro" id="IPR032675">
    <property type="entry name" value="LRR_dom_sf"/>
</dbReference>
<dbReference type="EnsemblPlants" id="HORVU.MOREX.r3.1HG0078100.1">
    <property type="protein sequence ID" value="HORVU.MOREX.r3.1HG0078100.1"/>
    <property type="gene ID" value="HORVU.MOREX.r3.1HG0078100"/>
</dbReference>
<dbReference type="OrthoDB" id="1939276at2759"/>
<accession>A0A8I6WWI5</accession>
<organism evidence="4 5">
    <name type="scientific">Hordeum vulgare subsp. vulgare</name>
    <name type="common">Domesticated barley</name>
    <dbReference type="NCBI Taxonomy" id="112509"/>
    <lineage>
        <taxon>Eukaryota</taxon>
        <taxon>Viridiplantae</taxon>
        <taxon>Streptophyta</taxon>
        <taxon>Embryophyta</taxon>
        <taxon>Tracheophyta</taxon>
        <taxon>Spermatophyta</taxon>
        <taxon>Magnoliopsida</taxon>
        <taxon>Liliopsida</taxon>
        <taxon>Poales</taxon>
        <taxon>Poaceae</taxon>
        <taxon>BOP clade</taxon>
        <taxon>Pooideae</taxon>
        <taxon>Triticodae</taxon>
        <taxon>Triticeae</taxon>
        <taxon>Hordeinae</taxon>
        <taxon>Hordeum</taxon>
    </lineage>
</organism>
<evidence type="ECO:0008006" key="6">
    <source>
        <dbReference type="Google" id="ProtNLM"/>
    </source>
</evidence>
<evidence type="ECO:0000259" key="3">
    <source>
        <dbReference type="Pfam" id="PF24758"/>
    </source>
</evidence>
<dbReference type="CDD" id="cd22160">
    <property type="entry name" value="F-box_AtFBL13-like"/>
    <property type="match status" value="1"/>
</dbReference>
<dbReference type="Pfam" id="PF00646">
    <property type="entry name" value="F-box"/>
    <property type="match status" value="1"/>
</dbReference>
<feature type="domain" description="F-box/LRR-repeat protein 15/At3g58940/PEG3-like LRR" evidence="3">
    <location>
        <begin position="132"/>
        <end position="356"/>
    </location>
</feature>
<reference evidence="5" key="1">
    <citation type="journal article" date="2012" name="Nature">
        <title>A physical, genetic and functional sequence assembly of the barley genome.</title>
        <authorList>
            <consortium name="The International Barley Genome Sequencing Consortium"/>
            <person name="Mayer K.F."/>
            <person name="Waugh R."/>
            <person name="Brown J.W."/>
            <person name="Schulman A."/>
            <person name="Langridge P."/>
            <person name="Platzer M."/>
            <person name="Fincher G.B."/>
            <person name="Muehlbauer G.J."/>
            <person name="Sato K."/>
            <person name="Close T.J."/>
            <person name="Wise R.P."/>
            <person name="Stein N."/>
        </authorList>
    </citation>
    <scope>NUCLEOTIDE SEQUENCE [LARGE SCALE GENOMIC DNA]</scope>
    <source>
        <strain evidence="5">cv. Morex</strain>
    </source>
</reference>
<dbReference type="GeneID" id="123416565"/>
<dbReference type="KEGG" id="hvg:123416565"/>
<evidence type="ECO:0000259" key="2">
    <source>
        <dbReference type="Pfam" id="PF00646"/>
    </source>
</evidence>
<dbReference type="Gramene" id="HORVU.MOREX.r2.1HG0063490.1">
    <property type="protein sequence ID" value="HORVU.MOREX.r2.1HG0063490.1"/>
    <property type="gene ID" value="HORVU.MOREX.r2.1HG0063490"/>
</dbReference>
<dbReference type="RefSeq" id="XP_044962740.1">
    <property type="nucleotide sequence ID" value="XM_045106805.1"/>
</dbReference>